<evidence type="ECO:0000313" key="2">
    <source>
        <dbReference type="EMBL" id="ORY55089.1"/>
    </source>
</evidence>
<feature type="region of interest" description="Disordered" evidence="1">
    <location>
        <begin position="53"/>
        <end position="100"/>
    </location>
</feature>
<feature type="non-terminal residue" evidence="2">
    <location>
        <position position="1"/>
    </location>
</feature>
<dbReference type="AlphaFoldDB" id="A0A1Y2D736"/>
<dbReference type="OrthoDB" id="5294241at2759"/>
<dbReference type="EMBL" id="MCFJ01000029">
    <property type="protein sequence ID" value="ORY55089.1"/>
    <property type="molecule type" value="Genomic_DNA"/>
</dbReference>
<name>A0A1Y2D736_9PEZI</name>
<accession>A0A1Y2D736</accession>
<keyword evidence="3" id="KW-1185">Reference proteome</keyword>
<dbReference type="Proteomes" id="UP000193689">
    <property type="component" value="Unassembled WGS sequence"/>
</dbReference>
<evidence type="ECO:0000313" key="3">
    <source>
        <dbReference type="Proteomes" id="UP000193689"/>
    </source>
</evidence>
<feature type="region of interest" description="Disordered" evidence="1">
    <location>
        <begin position="133"/>
        <end position="167"/>
    </location>
</feature>
<evidence type="ECO:0000256" key="1">
    <source>
        <dbReference type="SAM" id="MobiDB-lite"/>
    </source>
</evidence>
<organism evidence="2 3">
    <name type="scientific">Pseudomassariella vexata</name>
    <dbReference type="NCBI Taxonomy" id="1141098"/>
    <lineage>
        <taxon>Eukaryota</taxon>
        <taxon>Fungi</taxon>
        <taxon>Dikarya</taxon>
        <taxon>Ascomycota</taxon>
        <taxon>Pezizomycotina</taxon>
        <taxon>Sordariomycetes</taxon>
        <taxon>Xylariomycetidae</taxon>
        <taxon>Amphisphaeriales</taxon>
        <taxon>Pseudomassariaceae</taxon>
        <taxon>Pseudomassariella</taxon>
    </lineage>
</organism>
<feature type="compositionally biased region" description="Acidic residues" evidence="1">
    <location>
        <begin position="72"/>
        <end position="83"/>
    </location>
</feature>
<dbReference type="InParanoid" id="A0A1Y2D736"/>
<gene>
    <name evidence="2" type="ORF">BCR38DRAFT_357264</name>
</gene>
<protein>
    <submittedName>
        <fullName evidence="2">Uncharacterized protein</fullName>
    </submittedName>
</protein>
<sequence length="167" mass="18423">AQTTSQSTSLKMYNSYGSYSSMSELAQPMNITQGTYLSSPSHGAGSCAFPSWPQRSSLAESARDERATSYLSDDDLFPQDLEDDAHSISSASSATSGSLHMTSEELLEIQREKAHMQREALRFLLIEKERRKLAYKKQRRSSSGSSSKKETPRSKPSAMTPISEAVE</sequence>
<dbReference type="GeneID" id="63773302"/>
<comment type="caution">
    <text evidence="2">The sequence shown here is derived from an EMBL/GenBank/DDBJ whole genome shotgun (WGS) entry which is preliminary data.</text>
</comment>
<reference evidence="2 3" key="1">
    <citation type="submission" date="2016-07" db="EMBL/GenBank/DDBJ databases">
        <title>Pervasive Adenine N6-methylation of Active Genes in Fungi.</title>
        <authorList>
            <consortium name="DOE Joint Genome Institute"/>
            <person name="Mondo S.J."/>
            <person name="Dannebaum R.O."/>
            <person name="Kuo R.C."/>
            <person name="Labutti K."/>
            <person name="Haridas S."/>
            <person name="Kuo A."/>
            <person name="Salamov A."/>
            <person name="Ahrendt S.R."/>
            <person name="Lipzen A."/>
            <person name="Sullivan W."/>
            <person name="Andreopoulos W.B."/>
            <person name="Clum A."/>
            <person name="Lindquist E."/>
            <person name="Daum C."/>
            <person name="Ramamoorthy G.K."/>
            <person name="Gryganskyi A."/>
            <person name="Culley D."/>
            <person name="Magnuson J.K."/>
            <person name="James T.Y."/>
            <person name="O'Malley M.A."/>
            <person name="Stajich J.E."/>
            <person name="Spatafora J.W."/>
            <person name="Visel A."/>
            <person name="Grigoriev I.V."/>
        </authorList>
    </citation>
    <scope>NUCLEOTIDE SEQUENCE [LARGE SCALE GENOMIC DNA]</scope>
    <source>
        <strain evidence="2 3">CBS 129021</strain>
    </source>
</reference>
<proteinExistence type="predicted"/>
<dbReference type="RefSeq" id="XP_040709457.1">
    <property type="nucleotide sequence ID" value="XM_040857090.1"/>
</dbReference>
<feature type="compositionally biased region" description="Low complexity" evidence="1">
    <location>
        <begin position="87"/>
        <end position="98"/>
    </location>
</feature>